<accession>A0AAD7U1A2</accession>
<dbReference type="InterPro" id="IPR036922">
    <property type="entry name" value="Rieske_2Fe-2S_sf"/>
</dbReference>
<dbReference type="GO" id="GO:0006629">
    <property type="term" value="P:lipid metabolic process"/>
    <property type="evidence" value="ECO:0007669"/>
    <property type="project" value="InterPro"/>
</dbReference>
<dbReference type="InterPro" id="IPR029058">
    <property type="entry name" value="AB_hydrolase_fold"/>
</dbReference>
<dbReference type="NCBIfam" id="TIGR01416">
    <property type="entry name" value="Rieske_proteo"/>
    <property type="match status" value="1"/>
</dbReference>
<dbReference type="InterPro" id="IPR017941">
    <property type="entry name" value="Rieske_2Fe-2S"/>
</dbReference>
<evidence type="ECO:0000256" key="1">
    <source>
        <dbReference type="ARBA" id="ARBA00004167"/>
    </source>
</evidence>
<evidence type="ECO:0000256" key="10">
    <source>
        <dbReference type="ARBA" id="ARBA00023157"/>
    </source>
</evidence>
<dbReference type="Gene3D" id="1.20.5.270">
    <property type="entry name" value="Ubiquinol cytochrome reductase, transmembrane domain"/>
    <property type="match status" value="1"/>
</dbReference>
<dbReference type="SUPFAM" id="SSF53474">
    <property type="entry name" value="alpha/beta-Hydrolases"/>
    <property type="match status" value="1"/>
</dbReference>
<keyword evidence="4" id="KW-0001">2Fe-2S</keyword>
<dbReference type="FunFam" id="2.102.10.10:FF:000001">
    <property type="entry name" value="Cytochrome b-c1 complex subunit Rieske, mitochondrial"/>
    <property type="match status" value="1"/>
</dbReference>
<dbReference type="Proteomes" id="UP001215151">
    <property type="component" value="Unassembled WGS sequence"/>
</dbReference>
<dbReference type="SUPFAM" id="SSF50022">
    <property type="entry name" value="ISP domain"/>
    <property type="match status" value="1"/>
</dbReference>
<proteinExistence type="inferred from homology"/>
<evidence type="ECO:0000256" key="6">
    <source>
        <dbReference type="ARBA" id="ARBA00022989"/>
    </source>
</evidence>
<dbReference type="EMBL" id="JAPEVG010000046">
    <property type="protein sequence ID" value="KAJ8489607.1"/>
    <property type="molecule type" value="Genomic_DNA"/>
</dbReference>
<dbReference type="InterPro" id="IPR037008">
    <property type="entry name" value="bc1_Rieske_TM_sf"/>
</dbReference>
<sequence length="731" mass="79618">MPILSSKLLTEINLSHVRQLAQMELPPPTDAPKEVPPPFLFGSTIDWINANKSAILAAQDSQCSSTSPSTPNWDAVLFALVESSAMYLRKPDKMALAITAARGGEFEDAISHLEAAQEDINTIVGATALDCTFVQLCGKYYRRVSRPATHRAMLADFSKIGPEGTIFQSGAFCGLFVSKRTEKPFMGVAFKGSNSFRDFVTDAKWRPINPLLPEIVWGSPVHQGFYEGLFGYFKPPQVEQASRELQVPFDVLVAQLSRVYSHDARLHFTGHSLGGAYCMLTYGEFLRRQSNESFAGYNFGDMYALGAPRVCLPPFADEVGFRTQPDTGRYLFRIVNHDDPVTTVPPVFGTQVEQYPFLHVGGAWELTEDGPHKMHDEPPRVLPQPITDAVGNIANHPKDIESITHQAVEINSNNFPAFQLPTPPEFAVVTADSELAFLHLALPSVPSPFAAMAAVQLTKKAVTLPTTVRTLASGVPVAPHINFAVRAPAGHGHDHGHGAAGPRSDIPAKWAANVSRTPFGLSSKSYASAPVTGVFQKSLLHTSAVARDAPQVPDFSKYEAKSDSTNRGLAYFMIGSLGLLSASVAKSTVTEFLATMSASADVLAMARVEVDLASIPEGKNVIIKWRGKPVFIRHRTSDEIEEARSTDWKSLRDPESDEQRTKKPEWLVMLGVCTHLGCVPIGEAGDYGGWFCPCHGSHYDISGRIRKGPAPLNLEVPQYDINEADGKLVIG</sequence>
<dbReference type="PRINTS" id="PR00162">
    <property type="entry name" value="RIESKE"/>
</dbReference>
<evidence type="ECO:0000313" key="15">
    <source>
        <dbReference type="Proteomes" id="UP001215151"/>
    </source>
</evidence>
<keyword evidence="7" id="KW-0408">Iron</keyword>
<keyword evidence="3" id="KW-0812">Transmembrane</keyword>
<dbReference type="CDD" id="cd03470">
    <property type="entry name" value="Rieske_cytochrome_bc1"/>
    <property type="match status" value="1"/>
</dbReference>
<reference evidence="14" key="1">
    <citation type="submission" date="2022-11" db="EMBL/GenBank/DDBJ databases">
        <title>Genome Sequence of Cubamyces cubensis.</title>
        <authorList>
            <person name="Buettner E."/>
        </authorList>
    </citation>
    <scope>NUCLEOTIDE SEQUENCE</scope>
    <source>
        <strain evidence="14">MPL-01</strain>
    </source>
</reference>
<evidence type="ECO:0000256" key="3">
    <source>
        <dbReference type="ARBA" id="ARBA00022692"/>
    </source>
</evidence>
<evidence type="ECO:0000259" key="13">
    <source>
        <dbReference type="PROSITE" id="PS51296"/>
    </source>
</evidence>
<dbReference type="Gene3D" id="3.40.50.1820">
    <property type="entry name" value="alpha/beta hydrolase"/>
    <property type="match status" value="1"/>
</dbReference>
<keyword evidence="15" id="KW-1185">Reference proteome</keyword>
<evidence type="ECO:0000256" key="7">
    <source>
        <dbReference type="ARBA" id="ARBA00023004"/>
    </source>
</evidence>
<comment type="caution">
    <text evidence="14">The sequence shown here is derived from an EMBL/GenBank/DDBJ whole genome shotgun (WGS) entry which is preliminary data.</text>
</comment>
<organism evidence="14 15">
    <name type="scientific">Trametes cubensis</name>
    <dbReference type="NCBI Taxonomy" id="1111947"/>
    <lineage>
        <taxon>Eukaryota</taxon>
        <taxon>Fungi</taxon>
        <taxon>Dikarya</taxon>
        <taxon>Basidiomycota</taxon>
        <taxon>Agaricomycotina</taxon>
        <taxon>Agaricomycetes</taxon>
        <taxon>Polyporales</taxon>
        <taxon>Polyporaceae</taxon>
        <taxon>Trametes</taxon>
    </lineage>
</organism>
<comment type="subcellular location">
    <subcellularLocation>
        <location evidence="1">Membrane</location>
        <topology evidence="1">Single-pass membrane protein</topology>
    </subcellularLocation>
</comment>
<dbReference type="InterPro" id="IPR004192">
    <property type="entry name" value="Rieske_TM"/>
</dbReference>
<comment type="cofactor">
    <cofactor evidence="11">
        <name>[2Fe-2S] cluster</name>
        <dbReference type="ChEBI" id="CHEBI:190135"/>
    </cofactor>
</comment>
<evidence type="ECO:0000256" key="9">
    <source>
        <dbReference type="ARBA" id="ARBA00023136"/>
    </source>
</evidence>
<dbReference type="PANTHER" id="PTHR10134">
    <property type="entry name" value="CYTOCHROME B-C1 COMPLEX SUBUNIT RIESKE, MITOCHONDRIAL"/>
    <property type="match status" value="1"/>
</dbReference>
<dbReference type="InterPro" id="IPR005805">
    <property type="entry name" value="Rieske_Fe-S_prot_C"/>
</dbReference>
<protein>
    <recommendedName>
        <fullName evidence="12">Cytochrome b-c1 complex subunit Rieske, mitochondrial</fullName>
    </recommendedName>
</protein>
<dbReference type="GO" id="GO:0051537">
    <property type="term" value="F:2 iron, 2 sulfur cluster binding"/>
    <property type="evidence" value="ECO:0007669"/>
    <property type="project" value="UniProtKB-KW"/>
</dbReference>
<name>A0AAD7U1A2_9APHY</name>
<evidence type="ECO:0000256" key="2">
    <source>
        <dbReference type="ARBA" id="ARBA00010651"/>
    </source>
</evidence>
<evidence type="ECO:0000256" key="5">
    <source>
        <dbReference type="ARBA" id="ARBA00022723"/>
    </source>
</evidence>
<comment type="similarity">
    <text evidence="2">Belongs to the Rieske iron-sulfur protein family.</text>
</comment>
<keyword evidence="10" id="KW-1015">Disulfide bond</keyword>
<dbReference type="InterPro" id="IPR002921">
    <property type="entry name" value="Fungal_lipase-type"/>
</dbReference>
<evidence type="ECO:0000256" key="8">
    <source>
        <dbReference type="ARBA" id="ARBA00023014"/>
    </source>
</evidence>
<keyword evidence="9" id="KW-0472">Membrane</keyword>
<dbReference type="Pfam" id="PF00355">
    <property type="entry name" value="Rieske"/>
    <property type="match status" value="1"/>
</dbReference>
<evidence type="ECO:0000313" key="14">
    <source>
        <dbReference type="EMBL" id="KAJ8489607.1"/>
    </source>
</evidence>
<evidence type="ECO:0000256" key="11">
    <source>
        <dbReference type="ARBA" id="ARBA00034078"/>
    </source>
</evidence>
<dbReference type="Gene3D" id="2.102.10.10">
    <property type="entry name" value="Rieske [2Fe-2S] iron-sulphur domain"/>
    <property type="match status" value="1"/>
</dbReference>
<dbReference type="GO" id="GO:0008121">
    <property type="term" value="F:quinol-cytochrome-c reductase activity"/>
    <property type="evidence" value="ECO:0007669"/>
    <property type="project" value="InterPro"/>
</dbReference>
<dbReference type="SUPFAM" id="SSF81502">
    <property type="entry name" value="ISP transmembrane anchor"/>
    <property type="match status" value="1"/>
</dbReference>
<evidence type="ECO:0000256" key="12">
    <source>
        <dbReference type="ARBA" id="ARBA00072517"/>
    </source>
</evidence>
<keyword evidence="8" id="KW-0411">Iron-sulfur</keyword>
<dbReference type="Pfam" id="PF02921">
    <property type="entry name" value="UCR_TM"/>
    <property type="match status" value="1"/>
</dbReference>
<dbReference type="GO" id="GO:0046872">
    <property type="term" value="F:metal ion binding"/>
    <property type="evidence" value="ECO:0007669"/>
    <property type="project" value="UniProtKB-KW"/>
</dbReference>
<keyword evidence="6" id="KW-1133">Transmembrane helix</keyword>
<dbReference type="AlphaFoldDB" id="A0AAD7U1A2"/>
<gene>
    <name evidence="14" type="ORF">ONZ51_g2799</name>
</gene>
<dbReference type="InterPro" id="IPR006317">
    <property type="entry name" value="Ubiquinol_cyt_c_Rdtase_Fe-S-su"/>
</dbReference>
<feature type="domain" description="Rieske" evidence="13">
    <location>
        <begin position="660"/>
        <end position="730"/>
    </location>
</feature>
<dbReference type="CDD" id="cd00519">
    <property type="entry name" value="Lipase_3"/>
    <property type="match status" value="1"/>
</dbReference>
<evidence type="ECO:0000256" key="4">
    <source>
        <dbReference type="ARBA" id="ARBA00022714"/>
    </source>
</evidence>
<keyword evidence="5" id="KW-0479">Metal-binding</keyword>
<dbReference type="PROSITE" id="PS51296">
    <property type="entry name" value="RIESKE"/>
    <property type="match status" value="1"/>
</dbReference>
<dbReference type="Pfam" id="PF01764">
    <property type="entry name" value="Lipase_3"/>
    <property type="match status" value="1"/>
</dbReference>
<dbReference type="InterPro" id="IPR014349">
    <property type="entry name" value="Rieske_Fe-S_prot"/>
</dbReference>
<dbReference type="GO" id="GO:0016020">
    <property type="term" value="C:membrane"/>
    <property type="evidence" value="ECO:0007669"/>
    <property type="project" value="UniProtKB-SubCell"/>
</dbReference>